<dbReference type="InterPro" id="IPR036047">
    <property type="entry name" value="F-box-like_dom_sf"/>
</dbReference>
<comment type="caution">
    <text evidence="2">The sequence shown here is derived from an EMBL/GenBank/DDBJ whole genome shotgun (WGS) entry which is preliminary data.</text>
</comment>
<keyword evidence="3" id="KW-1185">Reference proteome</keyword>
<dbReference type="PANTHER" id="PTHR34145:SF28">
    <property type="entry name" value="F-BOX DOMAIN-CONTAINING PROTEIN"/>
    <property type="match status" value="1"/>
</dbReference>
<dbReference type="Gene3D" id="1.20.1280.50">
    <property type="match status" value="1"/>
</dbReference>
<reference evidence="2" key="1">
    <citation type="journal article" date="2023" name="Plant J.">
        <title>Genome sequences and population genomics provide insights into the demographic history, inbreeding, and mutation load of two 'living fossil' tree species of Dipteronia.</title>
        <authorList>
            <person name="Feng Y."/>
            <person name="Comes H.P."/>
            <person name="Chen J."/>
            <person name="Zhu S."/>
            <person name="Lu R."/>
            <person name="Zhang X."/>
            <person name="Li P."/>
            <person name="Qiu J."/>
            <person name="Olsen K.M."/>
            <person name="Qiu Y."/>
        </authorList>
    </citation>
    <scope>NUCLEOTIDE SEQUENCE</scope>
    <source>
        <strain evidence="2">NBL</strain>
    </source>
</reference>
<evidence type="ECO:0000313" key="2">
    <source>
        <dbReference type="EMBL" id="KAK3211276.1"/>
    </source>
</evidence>
<dbReference type="Proteomes" id="UP001281410">
    <property type="component" value="Unassembled WGS sequence"/>
</dbReference>
<evidence type="ECO:0000313" key="3">
    <source>
        <dbReference type="Proteomes" id="UP001281410"/>
    </source>
</evidence>
<name>A0AAE0ACV0_9ROSI</name>
<dbReference type="CDD" id="cd22160">
    <property type="entry name" value="F-box_AtFBL13-like"/>
    <property type="match status" value="1"/>
</dbReference>
<protein>
    <recommendedName>
        <fullName evidence="1">F-box domain-containing protein</fullName>
    </recommendedName>
</protein>
<dbReference type="Pfam" id="PF00646">
    <property type="entry name" value="F-box"/>
    <property type="match status" value="1"/>
</dbReference>
<dbReference type="InterPro" id="IPR032675">
    <property type="entry name" value="LRR_dom_sf"/>
</dbReference>
<organism evidence="2 3">
    <name type="scientific">Dipteronia sinensis</name>
    <dbReference type="NCBI Taxonomy" id="43782"/>
    <lineage>
        <taxon>Eukaryota</taxon>
        <taxon>Viridiplantae</taxon>
        <taxon>Streptophyta</taxon>
        <taxon>Embryophyta</taxon>
        <taxon>Tracheophyta</taxon>
        <taxon>Spermatophyta</taxon>
        <taxon>Magnoliopsida</taxon>
        <taxon>eudicotyledons</taxon>
        <taxon>Gunneridae</taxon>
        <taxon>Pentapetalae</taxon>
        <taxon>rosids</taxon>
        <taxon>malvids</taxon>
        <taxon>Sapindales</taxon>
        <taxon>Sapindaceae</taxon>
        <taxon>Hippocastanoideae</taxon>
        <taxon>Acereae</taxon>
        <taxon>Dipteronia</taxon>
    </lineage>
</organism>
<dbReference type="PROSITE" id="PS50181">
    <property type="entry name" value="FBOX"/>
    <property type="match status" value="1"/>
</dbReference>
<dbReference type="EMBL" id="JANJYJ010000005">
    <property type="protein sequence ID" value="KAK3211276.1"/>
    <property type="molecule type" value="Genomic_DNA"/>
</dbReference>
<sequence length="533" mass="61337">MVRRGGLLLAEEQIPDPALLNLDTMKKFRIEDVDRISELPEAILHHIFSFLPFKQVVQTSVLSKQWERTWRTYPVFEFDASVFNLDSRDRFLDNKQFLRNPEFVSFIDRCISCAIGSDVKELKLKLFTYGYEWYNLPKMVFCAKSIDLLELEGCKLKLPSKVKLSCLRKLFLSRVYADDQVIETLVGGCPLIEEMSLSDCRGFKSLELFGLDRLNDIKILYNTGVQLYNSGLQRVVIKVLNVHSLAFVGRLFDACEINVAYCKNLKSLSLSSSSIKDEWLCNLISKLPHLECLYLGSCHKLESIKISSPSLKELRIYGCEKLAEVNIDTPNLSFFNYSGDMISLSSNALALSKVDLFLFRKNFYTLWHAKYIELLVQFRYCSEILNIQVVKDEDVIVPIELRQTLPSPLSSGIHLNLPIFTIPVHFSIAKVVDSLLWIAPHVKTMSILKYCHSSRSSFEFQYKKQIVYEGASASCCKSLPVSCWRHCIQEIMVEIMDESKQGRNKIIKRYYLEGSDMYEKIDDLCRFSDTKSA</sequence>
<accession>A0AAE0ACV0</accession>
<evidence type="ECO:0000259" key="1">
    <source>
        <dbReference type="PROSITE" id="PS50181"/>
    </source>
</evidence>
<dbReference type="SUPFAM" id="SSF81383">
    <property type="entry name" value="F-box domain"/>
    <property type="match status" value="1"/>
</dbReference>
<dbReference type="InterPro" id="IPR001810">
    <property type="entry name" value="F-box_dom"/>
</dbReference>
<dbReference type="PANTHER" id="PTHR34145">
    <property type="entry name" value="OS02G0105600 PROTEIN"/>
    <property type="match status" value="1"/>
</dbReference>
<proteinExistence type="predicted"/>
<dbReference type="InterPro" id="IPR053781">
    <property type="entry name" value="F-box_AtFBL13-like"/>
</dbReference>
<dbReference type="Gene3D" id="3.80.10.10">
    <property type="entry name" value="Ribonuclease Inhibitor"/>
    <property type="match status" value="1"/>
</dbReference>
<dbReference type="InterPro" id="IPR055357">
    <property type="entry name" value="LRR_At1g61320_AtMIF1"/>
</dbReference>
<dbReference type="SUPFAM" id="SSF52058">
    <property type="entry name" value="L domain-like"/>
    <property type="match status" value="1"/>
</dbReference>
<gene>
    <name evidence="2" type="ORF">Dsin_015982</name>
</gene>
<feature type="domain" description="F-box" evidence="1">
    <location>
        <begin position="33"/>
        <end position="79"/>
    </location>
</feature>
<dbReference type="InterPro" id="IPR053772">
    <property type="entry name" value="At1g61320/At1g61330-like"/>
</dbReference>
<dbReference type="Pfam" id="PF23622">
    <property type="entry name" value="LRR_At1g61320_AtMIF1"/>
    <property type="match status" value="2"/>
</dbReference>
<dbReference type="SMART" id="SM00256">
    <property type="entry name" value="FBOX"/>
    <property type="match status" value="1"/>
</dbReference>
<dbReference type="AlphaFoldDB" id="A0AAE0ACV0"/>